<feature type="non-terminal residue" evidence="2">
    <location>
        <position position="216"/>
    </location>
</feature>
<accession>A0AAV5T739</accession>
<evidence type="ECO:0000313" key="3">
    <source>
        <dbReference type="Proteomes" id="UP001432027"/>
    </source>
</evidence>
<feature type="non-terminal residue" evidence="2">
    <location>
        <position position="1"/>
    </location>
</feature>
<dbReference type="AlphaFoldDB" id="A0AAV5T739"/>
<dbReference type="EMBL" id="BTSX01000003">
    <property type="protein sequence ID" value="GMS91392.1"/>
    <property type="molecule type" value="Genomic_DNA"/>
</dbReference>
<feature type="compositionally biased region" description="Polar residues" evidence="1">
    <location>
        <begin position="188"/>
        <end position="198"/>
    </location>
</feature>
<organism evidence="2 3">
    <name type="scientific">Pristionchus entomophagus</name>
    <dbReference type="NCBI Taxonomy" id="358040"/>
    <lineage>
        <taxon>Eukaryota</taxon>
        <taxon>Metazoa</taxon>
        <taxon>Ecdysozoa</taxon>
        <taxon>Nematoda</taxon>
        <taxon>Chromadorea</taxon>
        <taxon>Rhabditida</taxon>
        <taxon>Rhabditina</taxon>
        <taxon>Diplogasteromorpha</taxon>
        <taxon>Diplogasteroidea</taxon>
        <taxon>Neodiplogasteridae</taxon>
        <taxon>Pristionchus</taxon>
    </lineage>
</organism>
<reference evidence="2" key="1">
    <citation type="submission" date="2023-10" db="EMBL/GenBank/DDBJ databases">
        <title>Genome assembly of Pristionchus species.</title>
        <authorList>
            <person name="Yoshida K."/>
            <person name="Sommer R.J."/>
        </authorList>
    </citation>
    <scope>NUCLEOTIDE SEQUENCE</scope>
    <source>
        <strain evidence="2">RS0144</strain>
    </source>
</reference>
<evidence type="ECO:0000256" key="1">
    <source>
        <dbReference type="SAM" id="MobiDB-lite"/>
    </source>
</evidence>
<comment type="caution">
    <text evidence="2">The sequence shown here is derived from an EMBL/GenBank/DDBJ whole genome shotgun (WGS) entry which is preliminary data.</text>
</comment>
<keyword evidence="3" id="KW-1185">Reference proteome</keyword>
<protein>
    <submittedName>
        <fullName evidence="2">Uncharacterized protein</fullName>
    </submittedName>
</protein>
<sequence>WRCMSEVVMQDVSTSTNSQGTIAHFNVQLRPLFELLQSLEGVQLAPHLCEPDINKFVAMDKEQAEFAAAEELTKQQKERRPRMELGGKAFGQDALGLKYRNADTITVDMNAGDTQEVAAGKEVPIWLQANSQEHGAAVAAVDALDDAAAKADGKSDIASSLALHEMLAEFETAHAEPDVKRSRLDDAVSSSDPLNVSSELLDEADLMTSSAAAAAG</sequence>
<dbReference type="Proteomes" id="UP001432027">
    <property type="component" value="Unassembled WGS sequence"/>
</dbReference>
<feature type="region of interest" description="Disordered" evidence="1">
    <location>
        <begin position="174"/>
        <end position="200"/>
    </location>
</feature>
<proteinExistence type="predicted"/>
<evidence type="ECO:0000313" key="2">
    <source>
        <dbReference type="EMBL" id="GMS91392.1"/>
    </source>
</evidence>
<name>A0AAV5T739_9BILA</name>
<gene>
    <name evidence="2" type="ORF">PENTCL1PPCAC_13567</name>
</gene>
<feature type="compositionally biased region" description="Basic and acidic residues" evidence="1">
    <location>
        <begin position="174"/>
        <end position="186"/>
    </location>
</feature>